<organism evidence="2 3">
    <name type="scientific">Hirsutella rhossiliensis</name>
    <dbReference type="NCBI Taxonomy" id="111463"/>
    <lineage>
        <taxon>Eukaryota</taxon>
        <taxon>Fungi</taxon>
        <taxon>Dikarya</taxon>
        <taxon>Ascomycota</taxon>
        <taxon>Pezizomycotina</taxon>
        <taxon>Sordariomycetes</taxon>
        <taxon>Hypocreomycetidae</taxon>
        <taxon>Hypocreales</taxon>
        <taxon>Ophiocordycipitaceae</taxon>
        <taxon>Hirsutella</taxon>
    </lineage>
</organism>
<dbReference type="AlphaFoldDB" id="A0A9P8SGL0"/>
<dbReference type="Proteomes" id="UP000824596">
    <property type="component" value="Unassembled WGS sequence"/>
</dbReference>
<evidence type="ECO:0008006" key="4">
    <source>
        <dbReference type="Google" id="ProtNLM"/>
    </source>
</evidence>
<name>A0A9P8SGL0_9HYPO</name>
<gene>
    <name evidence="2" type="ORF">HRG_07312</name>
</gene>
<keyword evidence="1" id="KW-0472">Membrane</keyword>
<evidence type="ECO:0000313" key="2">
    <source>
        <dbReference type="EMBL" id="KAH0961234.1"/>
    </source>
</evidence>
<reference evidence="2" key="1">
    <citation type="submission" date="2021-09" db="EMBL/GenBank/DDBJ databases">
        <title>A high-quality genome of the endoparasitic fungus Hirsutella rhossiliensis with a comparison of Hirsutella genomes reveals transposable elements contributing to genome size variation.</title>
        <authorList>
            <person name="Lin R."/>
            <person name="Jiao Y."/>
            <person name="Sun X."/>
            <person name="Ling J."/>
            <person name="Xie B."/>
            <person name="Cheng X."/>
        </authorList>
    </citation>
    <scope>NUCLEOTIDE SEQUENCE</scope>
    <source>
        <strain evidence="2">HR02</strain>
    </source>
</reference>
<feature type="transmembrane region" description="Helical" evidence="1">
    <location>
        <begin position="121"/>
        <end position="142"/>
    </location>
</feature>
<accession>A0A9P8SGL0</accession>
<keyword evidence="1" id="KW-1133">Transmembrane helix</keyword>
<keyword evidence="1" id="KW-0812">Transmembrane</keyword>
<evidence type="ECO:0000313" key="3">
    <source>
        <dbReference type="Proteomes" id="UP000824596"/>
    </source>
</evidence>
<dbReference type="GeneID" id="68356441"/>
<comment type="caution">
    <text evidence="2">The sequence shown here is derived from an EMBL/GenBank/DDBJ whole genome shotgun (WGS) entry which is preliminary data.</text>
</comment>
<protein>
    <recommendedName>
        <fullName evidence="4">Integrase catalytic domain-containing protein</fullName>
    </recommendedName>
</protein>
<keyword evidence="3" id="KW-1185">Reference proteome</keyword>
<dbReference type="EMBL" id="JAIZPD010000008">
    <property type="protein sequence ID" value="KAH0961234.1"/>
    <property type="molecule type" value="Genomic_DNA"/>
</dbReference>
<evidence type="ECO:0000256" key="1">
    <source>
        <dbReference type="SAM" id="Phobius"/>
    </source>
</evidence>
<sequence>MSAKDTWEALRALWIDTYLGPPDTIKHDAGTNFASLEFRNEVERYHAPLRPINDTTGPNGIVPTLLVFGAYPRMAPESDENASAIDGSNVTIDTINGPQTFRSTLVQPYFRDETTIPAPLLLLRMILTFLFLILRAILFLFLPLPLPLFLLLIPGAAQARPPGSKKKTKTTFLVKKEEDAYQLAIKLRDEGIITTPGTL</sequence>
<proteinExistence type="predicted"/>
<dbReference type="RefSeq" id="XP_044718747.1">
    <property type="nucleotide sequence ID" value="XM_044865783.1"/>
</dbReference>